<evidence type="ECO:0000313" key="2">
    <source>
        <dbReference type="EMBL" id="BCZ17022.1"/>
    </source>
</evidence>
<keyword evidence="1" id="KW-1133">Transmembrane helix</keyword>
<feature type="transmembrane region" description="Helical" evidence="1">
    <location>
        <begin position="12"/>
        <end position="30"/>
    </location>
</feature>
<reference evidence="2 3" key="1">
    <citation type="submission" date="2021-07" db="EMBL/GenBank/DDBJ databases">
        <title>Novel Helicobacter sp. Isolated from a dog.</title>
        <authorList>
            <person name="Rimbara E."/>
            <person name="Suzuki M."/>
        </authorList>
    </citation>
    <scope>NUCLEOTIDE SEQUENCE [LARGE SCALE GENOMIC DNA]</scope>
    <source>
        <strain evidence="3">NHP19-003</strain>
    </source>
</reference>
<dbReference type="RefSeq" id="WP_221280014.1">
    <property type="nucleotide sequence ID" value="NZ_AP024814.1"/>
</dbReference>
<dbReference type="Proteomes" id="UP000826775">
    <property type="component" value="Chromosome"/>
</dbReference>
<evidence type="ECO:0000256" key="1">
    <source>
        <dbReference type="SAM" id="Phobius"/>
    </source>
</evidence>
<evidence type="ECO:0000313" key="3">
    <source>
        <dbReference type="Proteomes" id="UP000826775"/>
    </source>
</evidence>
<keyword evidence="2" id="KW-0436">Ligase</keyword>
<organism evidence="2 3">
    <name type="scientific">Helicobacter gastrocanis</name>
    <dbReference type="NCBI Taxonomy" id="2849641"/>
    <lineage>
        <taxon>Bacteria</taxon>
        <taxon>Pseudomonadati</taxon>
        <taxon>Campylobacterota</taxon>
        <taxon>Epsilonproteobacteria</taxon>
        <taxon>Campylobacterales</taxon>
        <taxon>Helicobacteraceae</taxon>
        <taxon>Helicobacter</taxon>
    </lineage>
</organism>
<keyword evidence="1" id="KW-0812">Transmembrane</keyword>
<protein>
    <submittedName>
        <fullName evidence="2">Valine--tRNA ligase</fullName>
    </submittedName>
</protein>
<sequence>MACKFCPKVKRGDLLFIVVAGLAFYGVYTYQMRQVQQAQEEKRAQDFKKLQESCVLHHDKQACREVFKPGSVQPQR</sequence>
<name>A0ABM7SB85_9HELI</name>
<keyword evidence="3" id="KW-1185">Reference proteome</keyword>
<proteinExistence type="predicted"/>
<keyword evidence="1" id="KW-0472">Membrane</keyword>
<dbReference type="EMBL" id="AP024814">
    <property type="protein sequence ID" value="BCZ17022.1"/>
    <property type="molecule type" value="Genomic_DNA"/>
</dbReference>
<dbReference type="GO" id="GO:0016874">
    <property type="term" value="F:ligase activity"/>
    <property type="evidence" value="ECO:0007669"/>
    <property type="project" value="UniProtKB-KW"/>
</dbReference>
<accession>A0ABM7SB85</accession>
<gene>
    <name evidence="2" type="ORF">NHP190003_03040</name>
</gene>